<feature type="modified residue" description="Phosphohistidine" evidence="2">
    <location>
        <position position="56"/>
    </location>
</feature>
<evidence type="ECO:0000259" key="3">
    <source>
        <dbReference type="PROSITE" id="PS50894"/>
    </source>
</evidence>
<dbReference type="Proteomes" id="UP000028411">
    <property type="component" value="Unassembled WGS sequence"/>
</dbReference>
<dbReference type="InterPro" id="IPR008207">
    <property type="entry name" value="Sig_transdc_His_kin_Hpt_dom"/>
</dbReference>
<dbReference type="OrthoDB" id="7478530at2"/>
<evidence type="ECO:0000256" key="1">
    <source>
        <dbReference type="ARBA" id="ARBA00023012"/>
    </source>
</evidence>
<dbReference type="GO" id="GO:0000160">
    <property type="term" value="P:phosphorelay signal transduction system"/>
    <property type="evidence" value="ECO:0007669"/>
    <property type="project" value="UniProtKB-KW"/>
</dbReference>
<dbReference type="RefSeq" id="WP_037453488.1">
    <property type="nucleotide sequence ID" value="NZ_JFHR01000036.1"/>
</dbReference>
<dbReference type="EMBL" id="JFHR01000036">
    <property type="protein sequence ID" value="KEQ52742.1"/>
    <property type="molecule type" value="Genomic_DNA"/>
</dbReference>
<reference evidence="4 5" key="1">
    <citation type="submission" date="2014-02" db="EMBL/GenBank/DDBJ databases">
        <title>Whole genome sequence of Sphingobium chlorophenolicum NBRC 16172.</title>
        <authorList>
            <person name="Gan H.M."/>
            <person name="Gan H.Y."/>
            <person name="Chew T.H."/>
            <person name="Savka M.A."/>
        </authorList>
    </citation>
    <scope>NUCLEOTIDE SEQUENCE [LARGE SCALE GENOMIC DNA]</scope>
    <source>
        <strain evidence="4 5">NBRC 16172</strain>
    </source>
</reference>
<gene>
    <name evidence="4" type="ORF">BV95_03015</name>
</gene>
<dbReference type="GO" id="GO:0004672">
    <property type="term" value="F:protein kinase activity"/>
    <property type="evidence" value="ECO:0007669"/>
    <property type="project" value="UniProtKB-ARBA"/>
</dbReference>
<dbReference type="PROSITE" id="PS50894">
    <property type="entry name" value="HPT"/>
    <property type="match status" value="1"/>
</dbReference>
<protein>
    <submittedName>
        <fullName evidence="4">Hpt domain protein</fullName>
    </submittedName>
</protein>
<dbReference type="Pfam" id="PF01627">
    <property type="entry name" value="Hpt"/>
    <property type="match status" value="1"/>
</dbReference>
<keyword evidence="1" id="KW-0902">Two-component regulatory system</keyword>
<name>A0A081RC19_SPHCR</name>
<feature type="domain" description="HPt" evidence="3">
    <location>
        <begin position="17"/>
        <end position="111"/>
    </location>
</feature>
<evidence type="ECO:0000313" key="4">
    <source>
        <dbReference type="EMBL" id="KEQ52742.1"/>
    </source>
</evidence>
<comment type="caution">
    <text evidence="4">The sequence shown here is derived from an EMBL/GenBank/DDBJ whole genome shotgun (WGS) entry which is preliminary data.</text>
</comment>
<dbReference type="AlphaFoldDB" id="A0A081RC19"/>
<evidence type="ECO:0000313" key="5">
    <source>
        <dbReference type="Proteomes" id="UP000028411"/>
    </source>
</evidence>
<dbReference type="Gene3D" id="1.20.120.160">
    <property type="entry name" value="HPT domain"/>
    <property type="match status" value="1"/>
</dbReference>
<dbReference type="SUPFAM" id="SSF47226">
    <property type="entry name" value="Histidine-containing phosphotransfer domain, HPT domain"/>
    <property type="match status" value="1"/>
</dbReference>
<dbReference type="eggNOG" id="COG2198">
    <property type="taxonomic scope" value="Bacteria"/>
</dbReference>
<evidence type="ECO:0000256" key="2">
    <source>
        <dbReference type="PROSITE-ProRule" id="PRU00110"/>
    </source>
</evidence>
<proteinExistence type="predicted"/>
<sequence>MSTLLDWAKALQNADGDEGLLIELAGVFIDECPEMMRQVRAAIDRRDARELRRAAHSLKGSAHIFAASEAGAAAFRLEEMGADGNFRDVEDGWTLLRFEVESLLSELIARVGDRNPDETRDTQNS</sequence>
<dbReference type="InterPro" id="IPR036641">
    <property type="entry name" value="HPT_dom_sf"/>
</dbReference>
<organism evidence="4 5">
    <name type="scientific">Sphingobium chlorophenolicum</name>
    <dbReference type="NCBI Taxonomy" id="46429"/>
    <lineage>
        <taxon>Bacteria</taxon>
        <taxon>Pseudomonadati</taxon>
        <taxon>Pseudomonadota</taxon>
        <taxon>Alphaproteobacteria</taxon>
        <taxon>Sphingomonadales</taxon>
        <taxon>Sphingomonadaceae</taxon>
        <taxon>Sphingobium</taxon>
    </lineage>
</organism>
<dbReference type="PATRIC" id="fig|46429.4.peg.2989"/>
<accession>A0A081RC19</accession>
<keyword evidence="2" id="KW-0597">Phosphoprotein</keyword>